<dbReference type="AlphaFoldDB" id="A0A091BCD3"/>
<organism evidence="3 4">
    <name type="scientific">Arenimonas composti TR7-09 = DSM 18010</name>
    <dbReference type="NCBI Taxonomy" id="1121013"/>
    <lineage>
        <taxon>Bacteria</taxon>
        <taxon>Pseudomonadati</taxon>
        <taxon>Pseudomonadota</taxon>
        <taxon>Gammaproteobacteria</taxon>
        <taxon>Lysobacterales</taxon>
        <taxon>Lysobacteraceae</taxon>
        <taxon>Arenimonas</taxon>
    </lineage>
</organism>
<reference evidence="3 4" key="1">
    <citation type="submission" date="2013-09" db="EMBL/GenBank/DDBJ databases">
        <title>Genome sequencing of Arenimonas composti.</title>
        <authorList>
            <person name="Chen F."/>
            <person name="Wang G."/>
        </authorList>
    </citation>
    <scope>NUCLEOTIDE SEQUENCE [LARGE SCALE GENOMIC DNA]</scope>
    <source>
        <strain evidence="3 4">TR7-09</strain>
    </source>
</reference>
<accession>A0A091BCD3</accession>
<gene>
    <name evidence="3" type="ORF">P873_06570</name>
</gene>
<comment type="caution">
    <text evidence="3">The sequence shown here is derived from an EMBL/GenBank/DDBJ whole genome shotgun (WGS) entry which is preliminary data.</text>
</comment>
<dbReference type="Proteomes" id="UP000029391">
    <property type="component" value="Unassembled WGS sequence"/>
</dbReference>
<evidence type="ECO:0000313" key="3">
    <source>
        <dbReference type="EMBL" id="KFN50333.1"/>
    </source>
</evidence>
<dbReference type="SUPFAM" id="SSF158634">
    <property type="entry name" value="RPA2825-like"/>
    <property type="match status" value="1"/>
</dbReference>
<dbReference type="InterPro" id="IPR022016">
    <property type="entry name" value="DUF3597"/>
</dbReference>
<dbReference type="Pfam" id="PF12200">
    <property type="entry name" value="DUF3597"/>
    <property type="match status" value="1"/>
</dbReference>
<dbReference type="STRING" id="1121013.GCA_000426365_01951"/>
<sequence length="169" mass="17516">MVTAAPAAHASETTMGLFRNILDKLGLGKDRDAYGTRPYEQAPGKPATPGPLSGQAPGSGGSGGTGSPAPATPTAGTTPAAMPRVDVMAKLEAMSASAGQKLNWKTSIVDLLKLLDLDPSLAARRELADELGAPSHLPDGSAEMNQWLHREVLRRIAENGGDLPKELLD</sequence>
<feature type="region of interest" description="Disordered" evidence="1">
    <location>
        <begin position="29"/>
        <end position="83"/>
    </location>
</feature>
<dbReference type="EMBL" id="AWXU01000020">
    <property type="protein sequence ID" value="KFN50333.1"/>
    <property type="molecule type" value="Genomic_DNA"/>
</dbReference>
<protein>
    <recommendedName>
        <fullName evidence="2">DUF3597 domain-containing protein</fullName>
    </recommendedName>
</protein>
<keyword evidence="4" id="KW-1185">Reference proteome</keyword>
<evidence type="ECO:0000256" key="1">
    <source>
        <dbReference type="SAM" id="MobiDB-lite"/>
    </source>
</evidence>
<name>A0A091BCD3_9GAMM</name>
<evidence type="ECO:0000259" key="2">
    <source>
        <dbReference type="Pfam" id="PF12200"/>
    </source>
</evidence>
<dbReference type="eggNOG" id="ENOG5032RKY">
    <property type="taxonomic scope" value="Bacteria"/>
</dbReference>
<evidence type="ECO:0000313" key="4">
    <source>
        <dbReference type="Proteomes" id="UP000029391"/>
    </source>
</evidence>
<feature type="compositionally biased region" description="Gly residues" evidence="1">
    <location>
        <begin position="57"/>
        <end position="66"/>
    </location>
</feature>
<feature type="domain" description="DUF3597" evidence="2">
    <location>
        <begin position="18"/>
        <end position="164"/>
    </location>
</feature>
<proteinExistence type="predicted"/>
<feature type="compositionally biased region" description="Low complexity" evidence="1">
    <location>
        <begin position="67"/>
        <end position="81"/>
    </location>
</feature>